<evidence type="ECO:0000256" key="8">
    <source>
        <dbReference type="ARBA" id="ARBA00022884"/>
    </source>
</evidence>
<dbReference type="Gene3D" id="3.90.190.10">
    <property type="entry name" value="Protein tyrosine phosphatase superfamily"/>
    <property type="match status" value="1"/>
</dbReference>
<dbReference type="Gene3D" id="3.10.310.30">
    <property type="match status" value="1"/>
</dbReference>
<protein>
    <submittedName>
        <fullName evidence="15">Uncharacterized protein</fullName>
    </submittedName>
</protein>
<dbReference type="InterPro" id="IPR002227">
    <property type="entry name" value="Tyrosinase_Cu-bd"/>
</dbReference>
<evidence type="ECO:0000256" key="5">
    <source>
        <dbReference type="ARBA" id="ARBA00022741"/>
    </source>
</evidence>
<dbReference type="EMBL" id="GL833127">
    <property type="protein sequence ID" value="EGB08851.1"/>
    <property type="molecule type" value="Genomic_DNA"/>
</dbReference>
<dbReference type="InterPro" id="IPR016130">
    <property type="entry name" value="Tyr_Pase_AS"/>
</dbReference>
<comment type="cofactor">
    <cofactor evidence="1">
        <name>Mg(2+)</name>
        <dbReference type="ChEBI" id="CHEBI:18420"/>
    </cofactor>
</comment>
<feature type="domain" description="Tyrosine-protein phosphatase" evidence="12">
    <location>
        <begin position="1345"/>
        <end position="1484"/>
    </location>
</feature>
<dbReference type="PROSITE" id="PS50054">
    <property type="entry name" value="TYR_PHOSPHATASE_DUAL"/>
    <property type="match status" value="1"/>
</dbReference>
<feature type="domain" description="CBS" evidence="14">
    <location>
        <begin position="941"/>
        <end position="997"/>
    </location>
</feature>
<keyword evidence="16" id="KW-1185">Reference proteome</keyword>
<dbReference type="Pfam" id="PF00571">
    <property type="entry name" value="CBS"/>
    <property type="match status" value="2"/>
</dbReference>
<dbReference type="PANTHER" id="PTHR47788:SF1">
    <property type="entry name" value="A-ADDING TRNA NUCLEOTIDYLTRANSFERASE"/>
    <property type="match status" value="1"/>
</dbReference>
<dbReference type="GO" id="GO:0004721">
    <property type="term" value="F:phosphoprotein phosphatase activity"/>
    <property type="evidence" value="ECO:0007669"/>
    <property type="project" value="UniProtKB-KW"/>
</dbReference>
<sequence length="1727" mass="186642">MGRPARSGLAVAALGLLALGFVARPRAALLALAERLAFGDAAAASIVATNKYSAAHGHAGADYPWLETGKLVEPHVATTLTFEGVTAAYDASRTSWRVDARATSGAGVVSAAASPVSATALFTAVGTYDVTSVLALATGGELALGDAVTCRYVRREIRTLDRADRTAFFAAVEVLVKTRDGPGRATYGDEWRGMDHYVALHLANAVPNMREDHFHDGMGFVSQHVAITADFELGLQVVNPAVSVPYWDYTLDWTLANGTDADHPERALWDLELWSDAFFGNASGSALHTVETGRWAFTKVASVGDVVDANYPGTWAKNPFGVLRAPWNLNPSPYVTRYHKQCDHRIEASNWPTCETHRGLVYDTETLADFVPYAAYTAHAGVHLMIGGSAGCESWAELEGLVGADNVKSFYFQSSFLLRNVYRFGLCAPPESCAFDAADNCTLQCRGCDDPAAMSSWQLSQYEQWFPDVERDPFMREAVVRKLVCGASWRVGDHVEASSPADVSFWPAHPTIERLLQYKFLAAPFADLSWNATGNAYGWNDLCKWGADFDQAVNCAGHRADDLTAFFVKTQDGNGTYAKARLSNEEILNRETQAGTEKLSYPCNVVLTTTNADFDSLAAACALASLWGHDERKSSVPTHVVLPRGALPVVQRFLAYHKHVLPLRGFKTIDGADIEALGVVDASSAARLGRSKQWLKVAETVHVYDHHMQGDSSKPREEDDLGAAATELVVEPVGSTTTLIVERLRSAGVRPSVPEATLYVLGIRADTGGLTYESTTARDAAALTWLLRCGASQAAIAEFGVERISETQREILSTALKDVRTETYRGVSIARVVCRTPDYVPGLAAVVEELLELTAADVMLMAAEHGNGVDLIGRARPSAVSVDLRDVMSSFGGGGHARAAAAAVPLDAVRSLDEGAQATLDACAALARDMVPPELTAQVIMTKDVVTISANATVADAHGTMKASGLKSLPVVDGNDDLRGTLKLNDVIRAEKKGNAAQKVRGIMRTQVASVGPETTVGELETILVTTVGRVPVITDSGRLLGIVTRTDLLRLRNYYSTLPGPSASSKRNHTVVILFVGANQDDPTFQLLRCAAVRSAVRVARRRLPKFAVRTLFVSHDRNRTVPGARFDAVLDAPRALDVATVAVARYEHVRAMLDAVSLGAAYAADDMCAGWVWRVRLEMLVGAFDLPDDPDAAVCYGYRNQFAGKMVSENLLFGTAATVRRMFAPHDWDPAAPPDPTILERLRPSPDFKNGPEALMEARVGSGVCDFAGVPYSLFLAHDVSPVRRWWGSGARGDWDHSRTSVLDHAELRPDLASCGRDNPKANCLSPTFSSPATDRGTDMGGAPSRILEKLWLGGADVLDDFEAFAREKGIDAVVSLGEETVRAGIPKLHLDEQDTPETDLRRHFNAIVNFIHDHRCRGLGVYVHCHAGVSRSGAAAAAYLVAWLDLGVRDALGHLMRCRDTVLPNPGFRDQLLDFADDPATGSLRDQLRRTRGPLLAEDLTDVARELEASRDRVETTRKSEWLYEFSGKPVPEDAEIERDDYGLFVREDGSRCSVARAGAFLAEAEHDWSRSDAAPLDVLDYEGQISRLQAKLAPALRSKRPTPKSGLGWLARPEEKEAWAEPGDAGGDARRGDDAKGWASDAAADCVRSQVLDEVAPGGREASRGGGEAGDAIDDDDRLPGECLGGCGFFPARGQRFCLHCKALRLAGSFDDDDFDETDAEEE</sequence>
<feature type="domain" description="CBS" evidence="14">
    <location>
        <begin position="1004"/>
        <end position="1063"/>
    </location>
</feature>
<keyword evidence="4" id="KW-0479">Metal-binding</keyword>
<evidence type="ECO:0000256" key="1">
    <source>
        <dbReference type="ARBA" id="ARBA00001946"/>
    </source>
</evidence>
<dbReference type="InParanoid" id="F0Y7Q2"/>
<reference evidence="15 16" key="1">
    <citation type="journal article" date="2011" name="Proc. Natl. Acad. Sci. U.S.A.">
        <title>Niche of harmful alga Aureococcus anophagefferens revealed through ecogenomics.</title>
        <authorList>
            <person name="Gobler C.J."/>
            <person name="Berry D.L."/>
            <person name="Dyhrman S.T."/>
            <person name="Wilhelm S.W."/>
            <person name="Salamov A."/>
            <person name="Lobanov A.V."/>
            <person name="Zhang Y."/>
            <person name="Collier J.L."/>
            <person name="Wurch L.L."/>
            <person name="Kustka A.B."/>
            <person name="Dill B.D."/>
            <person name="Shah M."/>
            <person name="VerBerkmoes N.C."/>
            <person name="Kuo A."/>
            <person name="Terry A."/>
            <person name="Pangilinan J."/>
            <person name="Lindquist E.A."/>
            <person name="Lucas S."/>
            <person name="Paulsen I.T."/>
            <person name="Hattenrath-Lehmann T.K."/>
            <person name="Talmage S.C."/>
            <person name="Walker E.A."/>
            <person name="Koch F."/>
            <person name="Burson A.M."/>
            <person name="Marcoval M.A."/>
            <person name="Tang Y.Z."/>
            <person name="Lecleir G.R."/>
            <person name="Coyne K.J."/>
            <person name="Berg G.M."/>
            <person name="Bertrand E.M."/>
            <person name="Saito M.A."/>
            <person name="Gladyshev V.N."/>
            <person name="Grigoriev I.V."/>
        </authorList>
    </citation>
    <scope>NUCLEOTIDE SEQUENCE [LARGE SCALE GENOMIC DNA]</scope>
    <source>
        <strain evidence="16">CCMP 1984</strain>
    </source>
</reference>
<dbReference type="GO" id="GO:0016491">
    <property type="term" value="F:oxidoreductase activity"/>
    <property type="evidence" value="ECO:0007669"/>
    <property type="project" value="InterPro"/>
</dbReference>
<dbReference type="SUPFAM" id="SSF54631">
    <property type="entry name" value="CBS-domain pair"/>
    <property type="match status" value="1"/>
</dbReference>
<dbReference type="PANTHER" id="PTHR47788">
    <property type="entry name" value="POLYA POLYMERASE"/>
    <property type="match status" value="1"/>
</dbReference>
<dbReference type="InterPro" id="IPR029021">
    <property type="entry name" value="Prot-tyrosine_phosphatase-like"/>
</dbReference>
<feature type="region of interest" description="Disordered" evidence="11">
    <location>
        <begin position="1600"/>
        <end position="1640"/>
    </location>
</feature>
<dbReference type="GO" id="GO:0000166">
    <property type="term" value="F:nucleotide binding"/>
    <property type="evidence" value="ECO:0007669"/>
    <property type="project" value="UniProtKB-KW"/>
</dbReference>
<dbReference type="InterPro" id="IPR000340">
    <property type="entry name" value="Dual-sp_phosphatase_cat-dom"/>
</dbReference>
<dbReference type="PROSITE" id="PS00383">
    <property type="entry name" value="TYR_PHOSPHATASE_1"/>
    <property type="match status" value="1"/>
</dbReference>
<dbReference type="KEGG" id="aaf:AURANDRAFT_63764"/>
<evidence type="ECO:0000256" key="10">
    <source>
        <dbReference type="PROSITE-ProRule" id="PRU00703"/>
    </source>
</evidence>
<name>F0Y7Q2_AURAN</name>
<evidence type="ECO:0000259" key="14">
    <source>
        <dbReference type="PROSITE" id="PS51371"/>
    </source>
</evidence>
<feature type="region of interest" description="Disordered" evidence="11">
    <location>
        <begin position="1654"/>
        <end position="1681"/>
    </location>
</feature>
<dbReference type="Gene3D" id="1.10.1280.10">
    <property type="entry name" value="Di-copper center containing domain from catechol oxidase"/>
    <property type="match status" value="1"/>
</dbReference>
<dbReference type="PROSITE" id="PS51371">
    <property type="entry name" value="CBS"/>
    <property type="match status" value="2"/>
</dbReference>
<evidence type="ECO:0000259" key="13">
    <source>
        <dbReference type="PROSITE" id="PS50056"/>
    </source>
</evidence>
<evidence type="ECO:0000256" key="7">
    <source>
        <dbReference type="ARBA" id="ARBA00022842"/>
    </source>
</evidence>
<keyword evidence="3" id="KW-0808">Transferase</keyword>
<evidence type="ECO:0000256" key="2">
    <source>
        <dbReference type="ARBA" id="ARBA00022694"/>
    </source>
</evidence>
<dbReference type="GO" id="GO:0003723">
    <property type="term" value="F:RNA binding"/>
    <property type="evidence" value="ECO:0007669"/>
    <property type="project" value="UniProtKB-KW"/>
</dbReference>
<keyword evidence="5" id="KW-0547">Nucleotide-binding</keyword>
<evidence type="ECO:0000256" key="11">
    <source>
        <dbReference type="SAM" id="MobiDB-lite"/>
    </source>
</evidence>
<dbReference type="Gene3D" id="3.90.1640.10">
    <property type="entry name" value="inorganic pyrophosphatase (n-terminal core)"/>
    <property type="match status" value="1"/>
</dbReference>
<dbReference type="InterPro" id="IPR008922">
    <property type="entry name" value="Di-copper_centre_dom_sf"/>
</dbReference>
<dbReference type="InterPro" id="IPR046342">
    <property type="entry name" value="CBS_dom_sf"/>
</dbReference>
<dbReference type="GeneID" id="20224484"/>
<dbReference type="GO" id="GO:0008033">
    <property type="term" value="P:tRNA processing"/>
    <property type="evidence" value="ECO:0007669"/>
    <property type="project" value="UniProtKB-KW"/>
</dbReference>
<evidence type="ECO:0000313" key="15">
    <source>
        <dbReference type="EMBL" id="EGB08851.1"/>
    </source>
</evidence>
<evidence type="ECO:0000256" key="6">
    <source>
        <dbReference type="ARBA" id="ARBA00022801"/>
    </source>
</evidence>
<dbReference type="SMART" id="SM00195">
    <property type="entry name" value="DSPc"/>
    <property type="match status" value="1"/>
</dbReference>
<keyword evidence="8" id="KW-0694">RNA-binding</keyword>
<dbReference type="Pfam" id="PF00782">
    <property type="entry name" value="DSPc"/>
    <property type="match status" value="1"/>
</dbReference>
<dbReference type="InterPro" id="IPR000644">
    <property type="entry name" value="CBS_dom"/>
</dbReference>
<keyword evidence="9" id="KW-0904">Protein phosphatase</keyword>
<evidence type="ECO:0000256" key="3">
    <source>
        <dbReference type="ARBA" id="ARBA00022695"/>
    </source>
</evidence>
<dbReference type="GO" id="GO:0046872">
    <property type="term" value="F:metal ion binding"/>
    <property type="evidence" value="ECO:0007669"/>
    <property type="project" value="UniProtKB-KW"/>
</dbReference>
<keyword evidence="2" id="KW-0819">tRNA processing</keyword>
<dbReference type="Gene3D" id="3.10.580.10">
    <property type="entry name" value="CBS-domain"/>
    <property type="match status" value="1"/>
</dbReference>
<dbReference type="GO" id="GO:0016779">
    <property type="term" value="F:nucleotidyltransferase activity"/>
    <property type="evidence" value="ECO:0007669"/>
    <property type="project" value="UniProtKB-KW"/>
</dbReference>
<dbReference type="Pfam" id="PF02272">
    <property type="entry name" value="DHHA1"/>
    <property type="match status" value="1"/>
</dbReference>
<evidence type="ECO:0000313" key="16">
    <source>
        <dbReference type="Proteomes" id="UP000002729"/>
    </source>
</evidence>
<evidence type="ECO:0000256" key="4">
    <source>
        <dbReference type="ARBA" id="ARBA00022723"/>
    </source>
</evidence>
<dbReference type="Pfam" id="PF00264">
    <property type="entry name" value="Tyrosinase"/>
    <property type="match status" value="1"/>
</dbReference>
<dbReference type="eggNOG" id="KOG1716">
    <property type="taxonomic scope" value="Eukaryota"/>
</dbReference>
<feature type="compositionally biased region" description="Basic and acidic residues" evidence="11">
    <location>
        <begin position="1631"/>
        <end position="1640"/>
    </location>
</feature>
<keyword evidence="6" id="KW-0378">Hydrolase</keyword>
<organism evidence="16">
    <name type="scientific">Aureococcus anophagefferens</name>
    <name type="common">Harmful bloom alga</name>
    <dbReference type="NCBI Taxonomy" id="44056"/>
    <lineage>
        <taxon>Eukaryota</taxon>
        <taxon>Sar</taxon>
        <taxon>Stramenopiles</taxon>
        <taxon>Ochrophyta</taxon>
        <taxon>Pelagophyceae</taxon>
        <taxon>Pelagomonadales</taxon>
        <taxon>Pelagomonadaceae</taxon>
        <taxon>Aureococcus</taxon>
    </lineage>
</organism>
<dbReference type="InterPro" id="IPR038763">
    <property type="entry name" value="DHH_sf"/>
</dbReference>
<dbReference type="PROSITE" id="PS50056">
    <property type="entry name" value="TYR_PHOSPHATASE_2"/>
    <property type="match status" value="1"/>
</dbReference>
<keyword evidence="7" id="KW-0460">Magnesium</keyword>
<dbReference type="SUPFAM" id="SSF52799">
    <property type="entry name" value="(Phosphotyrosine protein) phosphatases II"/>
    <property type="match status" value="1"/>
</dbReference>
<keyword evidence="3" id="KW-0548">Nucleotidyltransferase</keyword>
<dbReference type="RefSeq" id="XP_009036828.1">
    <property type="nucleotide sequence ID" value="XM_009038580.1"/>
</dbReference>
<accession>F0Y7Q2</accession>
<feature type="domain" description="Tyrosine specific protein phosphatases" evidence="13">
    <location>
        <begin position="1405"/>
        <end position="1462"/>
    </location>
</feature>
<dbReference type="InterPro" id="IPR000387">
    <property type="entry name" value="Tyr_Pase_dom"/>
</dbReference>
<dbReference type="InterPro" id="IPR020422">
    <property type="entry name" value="TYR_PHOSPHATASE_DUAL_dom"/>
</dbReference>
<dbReference type="CDD" id="cd14498">
    <property type="entry name" value="DSP"/>
    <property type="match status" value="1"/>
</dbReference>
<dbReference type="SUPFAM" id="SSF64182">
    <property type="entry name" value="DHH phosphoesterases"/>
    <property type="match status" value="1"/>
</dbReference>
<evidence type="ECO:0000256" key="9">
    <source>
        <dbReference type="ARBA" id="ARBA00022912"/>
    </source>
</evidence>
<dbReference type="SMART" id="SM00116">
    <property type="entry name" value="CBS"/>
    <property type="match status" value="2"/>
</dbReference>
<dbReference type="InterPro" id="IPR052390">
    <property type="entry name" value="tRNA_nt/polyA_polymerase"/>
</dbReference>
<dbReference type="Proteomes" id="UP000002729">
    <property type="component" value="Unassembled WGS sequence"/>
</dbReference>
<proteinExistence type="predicted"/>
<gene>
    <name evidence="15" type="ORF">AURANDRAFT_63764</name>
</gene>
<dbReference type="OrthoDB" id="418595at2759"/>
<keyword evidence="10" id="KW-0129">CBS domain</keyword>
<dbReference type="InterPro" id="IPR003156">
    <property type="entry name" value="DHHA1_dom"/>
</dbReference>
<dbReference type="CDD" id="cd02205">
    <property type="entry name" value="CBS_pair_SF"/>
    <property type="match status" value="1"/>
</dbReference>
<evidence type="ECO:0000259" key="12">
    <source>
        <dbReference type="PROSITE" id="PS50054"/>
    </source>
</evidence>
<dbReference type="SUPFAM" id="SSF48056">
    <property type="entry name" value="Di-copper centre-containing domain"/>
    <property type="match status" value="1"/>
</dbReference>